<reference evidence="8 9" key="1">
    <citation type="journal article" date="2014" name="BMC Genomics">
        <title>Comparison of environmental and isolate Sulfobacillus genomes reveals diverse carbon, sulfur, nitrogen, and hydrogen metabolisms.</title>
        <authorList>
            <person name="Justice N.B."/>
            <person name="Norman A."/>
            <person name="Brown C.T."/>
            <person name="Singh A."/>
            <person name="Thomas B.C."/>
            <person name="Banfield J.F."/>
        </authorList>
    </citation>
    <scope>NUCLEOTIDE SEQUENCE [LARGE SCALE GENOMIC DNA]</scope>
    <source>
        <strain evidence="8">AMDSBA3</strain>
    </source>
</reference>
<dbReference type="Gene3D" id="3.40.640.10">
    <property type="entry name" value="Type I PLP-dependent aspartate aminotransferase-like (Major domain)"/>
    <property type="match status" value="1"/>
</dbReference>
<dbReference type="GO" id="GO:0016594">
    <property type="term" value="F:glycine binding"/>
    <property type="evidence" value="ECO:0007669"/>
    <property type="project" value="TreeGrafter"/>
</dbReference>
<evidence type="ECO:0000256" key="5">
    <source>
        <dbReference type="HAMAP-Rule" id="MF_00713"/>
    </source>
</evidence>
<gene>
    <name evidence="5" type="primary">gcvPB</name>
    <name evidence="8" type="ORF">C7B45_00570</name>
</gene>
<dbReference type="InterPro" id="IPR015422">
    <property type="entry name" value="PyrdxlP-dep_Trfase_small"/>
</dbReference>
<comment type="cofactor">
    <cofactor evidence="5">
        <name>pyridoxal 5'-phosphate</name>
        <dbReference type="ChEBI" id="CHEBI:597326"/>
    </cofactor>
</comment>
<evidence type="ECO:0000256" key="3">
    <source>
        <dbReference type="ARBA" id="ARBA00023002"/>
    </source>
</evidence>
<evidence type="ECO:0000256" key="4">
    <source>
        <dbReference type="ARBA" id="ARBA00049026"/>
    </source>
</evidence>
<proteinExistence type="inferred from homology"/>
<name>A0A2T2WPG8_9FIRM</name>
<dbReference type="EMBL" id="PXYV01000001">
    <property type="protein sequence ID" value="PSR24139.1"/>
    <property type="molecule type" value="Genomic_DNA"/>
</dbReference>
<dbReference type="EC" id="1.4.4.2" evidence="5"/>
<dbReference type="InterPro" id="IPR020581">
    <property type="entry name" value="GDC_P"/>
</dbReference>
<keyword evidence="3 5" id="KW-0560">Oxidoreductase</keyword>
<dbReference type="InterPro" id="IPR015421">
    <property type="entry name" value="PyrdxlP-dep_Trfase_major"/>
</dbReference>
<dbReference type="Proteomes" id="UP000241848">
    <property type="component" value="Unassembled WGS sequence"/>
</dbReference>
<dbReference type="GO" id="GO:0019464">
    <property type="term" value="P:glycine decarboxylation via glycine cleavage system"/>
    <property type="evidence" value="ECO:0007669"/>
    <property type="project" value="UniProtKB-UniRule"/>
</dbReference>
<dbReference type="InterPro" id="IPR015424">
    <property type="entry name" value="PyrdxlP-dep_Trfase"/>
</dbReference>
<dbReference type="CDD" id="cd00613">
    <property type="entry name" value="GDC-P"/>
    <property type="match status" value="1"/>
</dbReference>
<feature type="modified residue" description="N6-(pyridoxal phosphate)lysine" evidence="5">
    <location>
        <position position="270"/>
    </location>
</feature>
<feature type="domain" description="Aminotransferase class V" evidence="6">
    <location>
        <begin position="151"/>
        <end position="277"/>
    </location>
</feature>
<feature type="domain" description="Glycine dehydrogenase C-terminal" evidence="7">
    <location>
        <begin position="350"/>
        <end position="450"/>
    </location>
</feature>
<dbReference type="GO" id="GO:0005960">
    <property type="term" value="C:glycine cleavage complex"/>
    <property type="evidence" value="ECO:0007669"/>
    <property type="project" value="TreeGrafter"/>
</dbReference>
<dbReference type="AlphaFoldDB" id="A0A2T2WPG8"/>
<dbReference type="SUPFAM" id="SSF53383">
    <property type="entry name" value="PLP-dependent transferases"/>
    <property type="match status" value="1"/>
</dbReference>
<evidence type="ECO:0000259" key="6">
    <source>
        <dbReference type="Pfam" id="PF00266"/>
    </source>
</evidence>
<dbReference type="InterPro" id="IPR023012">
    <property type="entry name" value="GcvPB"/>
</dbReference>
<comment type="caution">
    <text evidence="8">The sequence shown here is derived from an EMBL/GenBank/DDBJ whole genome shotgun (WGS) entry which is preliminary data.</text>
</comment>
<dbReference type="FunFam" id="3.40.640.10:FF:000034">
    <property type="entry name" value="Probable glycine dehydrogenase (decarboxylating) subunit 2"/>
    <property type="match status" value="1"/>
</dbReference>
<dbReference type="PANTHER" id="PTHR11773">
    <property type="entry name" value="GLYCINE DEHYDROGENASE, DECARBOXYLATING"/>
    <property type="match status" value="1"/>
</dbReference>
<dbReference type="GO" id="GO:0004375">
    <property type="term" value="F:glycine dehydrogenase (decarboxylating) activity"/>
    <property type="evidence" value="ECO:0007669"/>
    <property type="project" value="UniProtKB-EC"/>
</dbReference>
<evidence type="ECO:0000313" key="9">
    <source>
        <dbReference type="Proteomes" id="UP000241848"/>
    </source>
</evidence>
<comment type="similarity">
    <text evidence="5">Belongs to the GcvP family. C-terminal subunit subfamily.</text>
</comment>
<dbReference type="FunFam" id="3.90.1150.10:FF:000014">
    <property type="entry name" value="Probable glycine dehydrogenase (decarboxylating) subunit 2"/>
    <property type="match status" value="1"/>
</dbReference>
<dbReference type="NCBIfam" id="NF003346">
    <property type="entry name" value="PRK04366.1"/>
    <property type="match status" value="1"/>
</dbReference>
<keyword evidence="2 5" id="KW-0663">Pyridoxal phosphate</keyword>
<evidence type="ECO:0000313" key="8">
    <source>
        <dbReference type="EMBL" id="PSR24139.1"/>
    </source>
</evidence>
<comment type="subunit">
    <text evidence="5">The glycine cleavage system is composed of four proteins: P, T, L and H. In this organism, the P 'protein' is a heterodimer of two subunits.</text>
</comment>
<protein>
    <recommendedName>
        <fullName evidence="5">Probable glycine dehydrogenase (decarboxylating) subunit 2</fullName>
        <ecNumber evidence="5">1.4.4.2</ecNumber>
    </recommendedName>
    <alternativeName>
        <fullName evidence="5">Glycine cleavage system P-protein subunit 2</fullName>
    </alternativeName>
    <alternativeName>
        <fullName evidence="5">Glycine decarboxylase subunit 2</fullName>
    </alternativeName>
    <alternativeName>
        <fullName evidence="5">Glycine dehydrogenase (aminomethyl-transferring) subunit 2</fullName>
    </alternativeName>
</protein>
<sequence length="489" mass="53763">MDVPLIFERSRPGRRAIRVSQRTEVPAFDVTRELPSELVRTTRLDLPEVSEIDVVRHYTGLSTLNYGVDTGFYPLGSCTMKYNPKVNDWAASLPGFADVHPLQPDYTVQGLLELLYTLQEGLKELAGMDAMTLQPAAGAHGELTGVLMIRAYLRDQGEARTTIVIPDSAHGTNPATAAMAGYQVKVVPSNRRGGVDVAALRALVDSQTAGLMLTNPNTLGLFEEDILEIAEIVHRAGGLVYYDGANANAIMGRVRPGDMGFDVVHLNLHKTFSTPHGGGGPGAGPVGVKARLAPYLPYPRLIRDDTGLRWDYGRDHSIGKVRSFYGNVGVLVRAYAYLRAHGAEGLKSVSETAVLNANYLLRQLSAQWHTPHDRPVKHEFVLSLTSQKQRGARALDVAKRTIDYGFYPPTVYFPLVVDEALMVEPTETESKETLDRFVQAMRAIDAEIDADPELLHQAPHQTVVRRFDEATAARHPILTWQQLQQGGTL</sequence>
<accession>A0A2T2WPG8</accession>
<dbReference type="Gene3D" id="6.20.440.10">
    <property type="match status" value="1"/>
</dbReference>
<dbReference type="Gene3D" id="3.90.1150.10">
    <property type="entry name" value="Aspartate Aminotransferase, domain 1"/>
    <property type="match status" value="1"/>
</dbReference>
<dbReference type="InterPro" id="IPR049316">
    <property type="entry name" value="GDC-P_C"/>
</dbReference>
<evidence type="ECO:0000256" key="2">
    <source>
        <dbReference type="ARBA" id="ARBA00022898"/>
    </source>
</evidence>
<dbReference type="Pfam" id="PF00266">
    <property type="entry name" value="Aminotran_5"/>
    <property type="match status" value="1"/>
</dbReference>
<comment type="function">
    <text evidence="1 5">The glycine cleavage system catalyzes the degradation of glycine. The P protein binds the alpha-amino group of glycine through its pyridoxal phosphate cofactor; CO(2) is released and the remaining methylamine moiety is then transferred to the lipoamide cofactor of the H protein.</text>
</comment>
<dbReference type="GO" id="GO:0005829">
    <property type="term" value="C:cytosol"/>
    <property type="evidence" value="ECO:0007669"/>
    <property type="project" value="TreeGrafter"/>
</dbReference>
<evidence type="ECO:0000256" key="1">
    <source>
        <dbReference type="ARBA" id="ARBA00003788"/>
    </source>
</evidence>
<comment type="catalytic activity">
    <reaction evidence="4 5">
        <text>N(6)-[(R)-lipoyl]-L-lysyl-[glycine-cleavage complex H protein] + glycine + H(+) = N(6)-[(R)-S(8)-aminomethyldihydrolipoyl]-L-lysyl-[glycine-cleavage complex H protein] + CO2</text>
        <dbReference type="Rhea" id="RHEA:24304"/>
        <dbReference type="Rhea" id="RHEA-COMP:10494"/>
        <dbReference type="Rhea" id="RHEA-COMP:10495"/>
        <dbReference type="ChEBI" id="CHEBI:15378"/>
        <dbReference type="ChEBI" id="CHEBI:16526"/>
        <dbReference type="ChEBI" id="CHEBI:57305"/>
        <dbReference type="ChEBI" id="CHEBI:83099"/>
        <dbReference type="ChEBI" id="CHEBI:83143"/>
        <dbReference type="EC" id="1.4.4.2"/>
    </reaction>
</comment>
<evidence type="ECO:0000259" key="7">
    <source>
        <dbReference type="Pfam" id="PF21478"/>
    </source>
</evidence>
<dbReference type="PANTHER" id="PTHR11773:SF1">
    <property type="entry name" value="GLYCINE DEHYDROGENASE (DECARBOXYLATING), MITOCHONDRIAL"/>
    <property type="match status" value="1"/>
</dbReference>
<dbReference type="GO" id="GO:0030170">
    <property type="term" value="F:pyridoxal phosphate binding"/>
    <property type="evidence" value="ECO:0007669"/>
    <property type="project" value="TreeGrafter"/>
</dbReference>
<dbReference type="Pfam" id="PF21478">
    <property type="entry name" value="GcvP2_C"/>
    <property type="match status" value="1"/>
</dbReference>
<dbReference type="InterPro" id="IPR000192">
    <property type="entry name" value="Aminotrans_V_dom"/>
</dbReference>
<organism evidence="8 9">
    <name type="scientific">Sulfobacillus acidophilus</name>
    <dbReference type="NCBI Taxonomy" id="53633"/>
    <lineage>
        <taxon>Bacteria</taxon>
        <taxon>Bacillati</taxon>
        <taxon>Bacillota</taxon>
        <taxon>Clostridia</taxon>
        <taxon>Eubacteriales</taxon>
        <taxon>Clostridiales Family XVII. Incertae Sedis</taxon>
        <taxon>Sulfobacillus</taxon>
    </lineage>
</organism>
<dbReference type="HAMAP" id="MF_00713">
    <property type="entry name" value="GcvPB"/>
    <property type="match status" value="1"/>
</dbReference>